<evidence type="ECO:0000259" key="4">
    <source>
        <dbReference type="Pfam" id="PF16729"/>
    </source>
</evidence>
<dbReference type="Pfam" id="PF16729">
    <property type="entry name" value="DUF5067"/>
    <property type="match status" value="1"/>
</dbReference>
<organism evidence="5 6">
    <name type="scientific">Holzapfeliella saturejae</name>
    <dbReference type="NCBI Taxonomy" id="3082953"/>
    <lineage>
        <taxon>Bacteria</taxon>
        <taxon>Bacillati</taxon>
        <taxon>Bacillota</taxon>
        <taxon>Bacilli</taxon>
        <taxon>Lactobacillales</taxon>
        <taxon>Lactobacillaceae</taxon>
        <taxon>Holzapfeliella</taxon>
    </lineage>
</organism>
<gene>
    <name evidence="5" type="ORF">R4Y45_06470</name>
</gene>
<dbReference type="Proteomes" id="UP001377804">
    <property type="component" value="Unassembled WGS sequence"/>
</dbReference>
<feature type="region of interest" description="Disordered" evidence="2">
    <location>
        <begin position="24"/>
        <end position="47"/>
    </location>
</feature>
<evidence type="ECO:0000256" key="3">
    <source>
        <dbReference type="SAM" id="SignalP"/>
    </source>
</evidence>
<evidence type="ECO:0000313" key="6">
    <source>
        <dbReference type="Proteomes" id="UP001377804"/>
    </source>
</evidence>
<keyword evidence="1 3" id="KW-0732">Signal</keyword>
<feature type="compositionally biased region" description="Low complexity" evidence="2">
    <location>
        <begin position="24"/>
        <end position="40"/>
    </location>
</feature>
<accession>A0ABU8SHK5</accession>
<proteinExistence type="predicted"/>
<evidence type="ECO:0000256" key="1">
    <source>
        <dbReference type="ARBA" id="ARBA00022729"/>
    </source>
</evidence>
<comment type="caution">
    <text evidence="5">The sequence shown here is derived from an EMBL/GenBank/DDBJ whole genome shotgun (WGS) entry which is preliminary data.</text>
</comment>
<feature type="domain" description="DUF5067" evidence="4">
    <location>
        <begin position="33"/>
        <end position="160"/>
    </location>
</feature>
<evidence type="ECO:0000313" key="5">
    <source>
        <dbReference type="EMBL" id="MEJ6348860.1"/>
    </source>
</evidence>
<protein>
    <submittedName>
        <fullName evidence="5">DUF5067 domain-containing protein</fullName>
    </submittedName>
</protein>
<keyword evidence="6" id="KW-1185">Reference proteome</keyword>
<evidence type="ECO:0000256" key="2">
    <source>
        <dbReference type="SAM" id="MobiDB-lite"/>
    </source>
</evidence>
<dbReference type="Gene3D" id="2.60.40.1240">
    <property type="match status" value="1"/>
</dbReference>
<feature type="signal peptide" evidence="3">
    <location>
        <begin position="1"/>
        <end position="17"/>
    </location>
</feature>
<dbReference type="InterPro" id="IPR029050">
    <property type="entry name" value="Immunoprotect_excell_Ig-like"/>
</dbReference>
<feature type="chain" id="PRO_5046748682" evidence="3">
    <location>
        <begin position="18"/>
        <end position="179"/>
    </location>
</feature>
<dbReference type="RefSeq" id="WP_339970363.1">
    <property type="nucleotide sequence ID" value="NZ_JAWMWG010000004.1"/>
</dbReference>
<name>A0ABU8SHK5_9LACO</name>
<dbReference type="PROSITE" id="PS51257">
    <property type="entry name" value="PROKAR_LIPOPROTEIN"/>
    <property type="match status" value="1"/>
</dbReference>
<sequence>MKKLLSAGLLLSTLALAGCSSTLSNNNSSQGNSSATSSQTYTNTSSFKNNVFENNDAKIEIVKTQVSQPGGEVNELGGKPAFVIWYKITNKSGAELTPGSWLNYFDAYQSDSGTESKLTNPPMPQYTNYTRNMVNSIKKGETAENAVAYELTNTTQPVRLVAQSALSQEKFGEQTFNLK</sequence>
<reference evidence="5 6" key="1">
    <citation type="submission" date="2023-10" db="EMBL/GenBank/DDBJ databases">
        <title>Holzapfeliella saturejae sp. nov. isolated from Satureja montana flowers.</title>
        <authorList>
            <person name="Alcantara C."/>
            <person name="Zuniga M."/>
            <person name="Landete J.M."/>
            <person name="Monedero V."/>
        </authorList>
    </citation>
    <scope>NUCLEOTIDE SEQUENCE [LARGE SCALE GENOMIC DNA]</scope>
    <source>
        <strain evidence="5 6">He02</strain>
    </source>
</reference>
<dbReference type="InterPro" id="IPR031989">
    <property type="entry name" value="DUF5067"/>
</dbReference>
<dbReference type="EMBL" id="JAWMWG010000004">
    <property type="protein sequence ID" value="MEJ6348860.1"/>
    <property type="molecule type" value="Genomic_DNA"/>
</dbReference>